<sequence>MLFNRALSLLVASVTIHQCAANEEAGANELPILLKQEFSTVEYGALEKRDTCPGGGRCIIGTCCGDGCAQNCCGHDEGGVGCGIAQRCQFDGNVFIGCCANLIGGCTGTPTMVTIHTPYRTVPFRTGDDDSTTYAPAIPTTDVSSVSVSTDVDSGLRTATVASTRTTSTSTFSNEDILTTTTVESSTATSSEIDLSTSETTSSDASAISNDLGSEPSSAVGPEATASDSVSDDGTTPSSGGVGRNFSGMGMGAFLAIGALFLGTA</sequence>
<comment type="caution">
    <text evidence="1">The sequence shown here is derived from an EMBL/GenBank/DDBJ whole genome shotgun (WGS) entry which is preliminary data.</text>
</comment>
<proteinExistence type="predicted"/>
<evidence type="ECO:0000313" key="1">
    <source>
        <dbReference type="EMBL" id="KAK1140992.1"/>
    </source>
</evidence>
<accession>A0ACC3ATI5</accession>
<dbReference type="Proteomes" id="UP001177260">
    <property type="component" value="Unassembled WGS sequence"/>
</dbReference>
<gene>
    <name evidence="1" type="ORF">N8T08_009738</name>
</gene>
<dbReference type="EMBL" id="JAOPJF010000072">
    <property type="protein sequence ID" value="KAK1140992.1"/>
    <property type="molecule type" value="Genomic_DNA"/>
</dbReference>
<keyword evidence="2" id="KW-1185">Reference proteome</keyword>
<reference evidence="1 2" key="1">
    <citation type="journal article" date="2023" name="ACS Omega">
        <title>Identification of the Neoaspergillic Acid Biosynthesis Gene Cluster by Establishing an In Vitro CRISPR-Ribonucleoprotein Genetic System in Aspergillus melleus.</title>
        <authorList>
            <person name="Yuan B."/>
            <person name="Grau M.F."/>
            <person name="Murata R.M."/>
            <person name="Torok T."/>
            <person name="Venkateswaran K."/>
            <person name="Stajich J.E."/>
            <person name="Wang C.C.C."/>
        </authorList>
    </citation>
    <scope>NUCLEOTIDE SEQUENCE [LARGE SCALE GENOMIC DNA]</scope>
    <source>
        <strain evidence="1 2">IMV 1140</strain>
    </source>
</reference>
<evidence type="ECO:0000313" key="2">
    <source>
        <dbReference type="Proteomes" id="UP001177260"/>
    </source>
</evidence>
<organism evidence="1 2">
    <name type="scientific">Aspergillus melleus</name>
    <dbReference type="NCBI Taxonomy" id="138277"/>
    <lineage>
        <taxon>Eukaryota</taxon>
        <taxon>Fungi</taxon>
        <taxon>Dikarya</taxon>
        <taxon>Ascomycota</taxon>
        <taxon>Pezizomycotina</taxon>
        <taxon>Eurotiomycetes</taxon>
        <taxon>Eurotiomycetidae</taxon>
        <taxon>Eurotiales</taxon>
        <taxon>Aspergillaceae</taxon>
        <taxon>Aspergillus</taxon>
        <taxon>Aspergillus subgen. Circumdati</taxon>
    </lineage>
</organism>
<name>A0ACC3ATI5_9EURO</name>
<protein>
    <submittedName>
        <fullName evidence="1">Uncharacterized protein</fullName>
    </submittedName>
</protein>